<dbReference type="PANTHER" id="PTHR12509">
    <property type="entry name" value="SPERMATOGENESIS-ASSOCIATED 4-RELATED"/>
    <property type="match status" value="1"/>
</dbReference>
<accession>A0AAV2YLR6</accession>
<gene>
    <name evidence="3" type="ORF">N0F65_005868</name>
</gene>
<feature type="region of interest" description="Disordered" evidence="1">
    <location>
        <begin position="105"/>
        <end position="136"/>
    </location>
</feature>
<dbReference type="PROSITE" id="PS50021">
    <property type="entry name" value="CH"/>
    <property type="match status" value="1"/>
</dbReference>
<dbReference type="Pfam" id="PF06294">
    <property type="entry name" value="CH_2"/>
    <property type="match status" value="1"/>
</dbReference>
<evidence type="ECO:0000256" key="1">
    <source>
        <dbReference type="SAM" id="MobiDB-lite"/>
    </source>
</evidence>
<reference evidence="3" key="1">
    <citation type="submission" date="2022-11" db="EMBL/GenBank/DDBJ databases">
        <authorList>
            <person name="Morgan W.R."/>
            <person name="Tartar A."/>
        </authorList>
    </citation>
    <scope>NUCLEOTIDE SEQUENCE</scope>
    <source>
        <strain evidence="3">ARSEF 373</strain>
    </source>
</reference>
<dbReference type="GO" id="GO:0005930">
    <property type="term" value="C:axoneme"/>
    <property type="evidence" value="ECO:0007669"/>
    <property type="project" value="TreeGrafter"/>
</dbReference>
<feature type="compositionally biased region" description="Low complexity" evidence="1">
    <location>
        <begin position="205"/>
        <end position="216"/>
    </location>
</feature>
<dbReference type="FunFam" id="1.10.418.10:FF:000059">
    <property type="entry name" value="RIKEN cDNA 6430531B16 gene"/>
    <property type="match status" value="1"/>
</dbReference>
<dbReference type="InterPro" id="IPR001715">
    <property type="entry name" value="CH_dom"/>
</dbReference>
<comment type="caution">
    <text evidence="3">The sequence shown here is derived from an EMBL/GenBank/DDBJ whole genome shotgun (WGS) entry which is preliminary data.</text>
</comment>
<dbReference type="Proteomes" id="UP001146120">
    <property type="component" value="Unassembled WGS sequence"/>
</dbReference>
<dbReference type="EMBL" id="DAKRPA010000199">
    <property type="protein sequence ID" value="DAZ95552.1"/>
    <property type="molecule type" value="Genomic_DNA"/>
</dbReference>
<protein>
    <recommendedName>
        <fullName evidence="2">Calponin-homology (CH) domain-containing protein</fullName>
    </recommendedName>
</protein>
<feature type="compositionally biased region" description="Polar residues" evidence="1">
    <location>
        <begin position="105"/>
        <end position="123"/>
    </location>
</feature>
<dbReference type="InterPro" id="IPR036872">
    <property type="entry name" value="CH_dom_sf"/>
</dbReference>
<keyword evidence="4" id="KW-1185">Reference proteome</keyword>
<name>A0AAV2YLR6_9STRA</name>
<evidence type="ECO:0000259" key="2">
    <source>
        <dbReference type="PROSITE" id="PS50021"/>
    </source>
</evidence>
<evidence type="ECO:0000313" key="4">
    <source>
        <dbReference type="Proteomes" id="UP001146120"/>
    </source>
</evidence>
<feature type="region of interest" description="Disordered" evidence="1">
    <location>
        <begin position="194"/>
        <end position="241"/>
    </location>
</feature>
<dbReference type="AlphaFoldDB" id="A0AAV2YLR6"/>
<feature type="domain" description="Calponin-homology (CH)" evidence="2">
    <location>
        <begin position="1"/>
        <end position="103"/>
    </location>
</feature>
<organism evidence="3 4">
    <name type="scientific">Lagenidium giganteum</name>
    <dbReference type="NCBI Taxonomy" id="4803"/>
    <lineage>
        <taxon>Eukaryota</taxon>
        <taxon>Sar</taxon>
        <taxon>Stramenopiles</taxon>
        <taxon>Oomycota</taxon>
        <taxon>Peronosporomycetes</taxon>
        <taxon>Pythiales</taxon>
        <taxon>Pythiaceae</taxon>
    </lineage>
</organism>
<feature type="compositionally biased region" description="Polar residues" evidence="1">
    <location>
        <begin position="194"/>
        <end position="204"/>
    </location>
</feature>
<dbReference type="InterPro" id="IPR052111">
    <property type="entry name" value="Spermatogenesis_Ciliary_MAP"/>
</dbReference>
<dbReference type="InterPro" id="IPR010441">
    <property type="entry name" value="CH_2"/>
</dbReference>
<dbReference type="GO" id="GO:0051493">
    <property type="term" value="P:regulation of cytoskeleton organization"/>
    <property type="evidence" value="ECO:0007669"/>
    <property type="project" value="TreeGrafter"/>
</dbReference>
<dbReference type="GO" id="GO:0008017">
    <property type="term" value="F:microtubule binding"/>
    <property type="evidence" value="ECO:0007669"/>
    <property type="project" value="TreeGrafter"/>
</dbReference>
<reference evidence="3" key="2">
    <citation type="journal article" date="2023" name="Microbiol Resour">
        <title>Decontamination and Annotation of the Draft Genome Sequence of the Oomycete Lagenidium giganteum ARSEF 373.</title>
        <authorList>
            <person name="Morgan W.R."/>
            <person name="Tartar A."/>
        </authorList>
    </citation>
    <scope>NUCLEOTIDE SEQUENCE</scope>
    <source>
        <strain evidence="3">ARSEF 373</strain>
    </source>
</reference>
<evidence type="ECO:0000313" key="3">
    <source>
        <dbReference type="EMBL" id="DAZ95552.1"/>
    </source>
</evidence>
<dbReference type="SUPFAM" id="SSF47576">
    <property type="entry name" value="Calponin-homology domain, CH-domain"/>
    <property type="match status" value="1"/>
</dbReference>
<proteinExistence type="predicted"/>
<sequence length="487" mass="55304">MNGLYEWVDSFSFSRPKKNIARDFSDAVLLAELIAQLFPTWVHLHNYPSTHKFQQKIVNWETLNRKVLTRIKCDISRKHQEDLANAVPGAVELLLIQVKKKTTLNTNSRGRSRARPNSTNESKYTLVDYLPSPKDRPDQDCIVPKFTLAASPKGCPDQDSIASSFSRILQLMSDKEKEFESATLKISHKKLTTDSTKSCLKQQEPTTSRSTRPLTPEFKSSKADVAKRTRSLSADARARSYTTMPLSTPTRHKIEQLIRCKLPEPAQEAKQTQEKNPEVTKQEFQESSFVYFSCCDGEAVACDSIGSGRTERVQVARVVKALPSGDCLVQLFKLVPSDGTDVDAPRSYLSTPHFIECCGAQLNNIHHMLYDDLSGEWKWFFAHKQLPNVLNRQHSPEQKNMLTQRIQSKVPTTRFQRSSPRVPPKSVRFFTCVLSKRRYRSLAFDGVDAQQENSSNFQDTDAWIQCSPFVEESRIDQPEITASSSAY</sequence>
<dbReference type="Gene3D" id="1.10.418.10">
    <property type="entry name" value="Calponin-like domain"/>
    <property type="match status" value="1"/>
</dbReference>
<dbReference type="PANTHER" id="PTHR12509:SF9">
    <property type="entry name" value="SPERM FLAGELLAR PROTEIN 1 ISOFORM X1"/>
    <property type="match status" value="1"/>
</dbReference>